<protein>
    <submittedName>
        <fullName evidence="1">Uncharacterized protein</fullName>
    </submittedName>
</protein>
<dbReference type="EMBL" id="SWLB01000024">
    <property type="protein sequence ID" value="KAF3322624.1"/>
    <property type="molecule type" value="Genomic_DNA"/>
</dbReference>
<proteinExistence type="predicted"/>
<evidence type="ECO:0000313" key="1">
    <source>
        <dbReference type="EMBL" id="KAF3322624.1"/>
    </source>
</evidence>
<dbReference type="Proteomes" id="UP000623129">
    <property type="component" value="Unassembled WGS sequence"/>
</dbReference>
<accession>A0A833QPB7</accession>
<reference evidence="1" key="1">
    <citation type="submission" date="2020-01" db="EMBL/GenBank/DDBJ databases">
        <title>Genome sequence of Kobresia littledalei, the first chromosome-level genome in the family Cyperaceae.</title>
        <authorList>
            <person name="Qu G."/>
        </authorList>
    </citation>
    <scope>NUCLEOTIDE SEQUENCE</scope>
    <source>
        <strain evidence="1">C.B.Clarke</strain>
        <tissue evidence="1">Leaf</tissue>
    </source>
</reference>
<keyword evidence="2" id="KW-1185">Reference proteome</keyword>
<dbReference type="AlphaFoldDB" id="A0A833QPB7"/>
<organism evidence="1 2">
    <name type="scientific">Carex littledalei</name>
    <dbReference type="NCBI Taxonomy" id="544730"/>
    <lineage>
        <taxon>Eukaryota</taxon>
        <taxon>Viridiplantae</taxon>
        <taxon>Streptophyta</taxon>
        <taxon>Embryophyta</taxon>
        <taxon>Tracheophyta</taxon>
        <taxon>Spermatophyta</taxon>
        <taxon>Magnoliopsida</taxon>
        <taxon>Liliopsida</taxon>
        <taxon>Poales</taxon>
        <taxon>Cyperaceae</taxon>
        <taxon>Cyperoideae</taxon>
        <taxon>Cariceae</taxon>
        <taxon>Carex</taxon>
        <taxon>Carex subgen. Euthyceras</taxon>
    </lineage>
</organism>
<comment type="caution">
    <text evidence="1">The sequence shown here is derived from an EMBL/GenBank/DDBJ whole genome shotgun (WGS) entry which is preliminary data.</text>
</comment>
<evidence type="ECO:0000313" key="2">
    <source>
        <dbReference type="Proteomes" id="UP000623129"/>
    </source>
</evidence>
<sequence>MPQTLPTMWNVAFAFQQMKVDQYGTHCHATTGSTQHALILGSKLIRPAQFAREMPIEGHNCTGCKRKFLDNGMEFQDSELQLIYMLASIISLVTLRDEAAGGVSYL</sequence>
<gene>
    <name evidence="1" type="ORF">FCM35_KLT12613</name>
</gene>
<name>A0A833QPB7_9POAL</name>